<dbReference type="GO" id="GO:0016758">
    <property type="term" value="F:hexosyltransferase activity"/>
    <property type="evidence" value="ECO:0007669"/>
    <property type="project" value="InterPro"/>
</dbReference>
<keyword evidence="9 10" id="KW-0472">Membrane</keyword>
<name>A0A814CXC5_9BILA</name>
<evidence type="ECO:0000256" key="8">
    <source>
        <dbReference type="ARBA" id="ARBA00023034"/>
    </source>
</evidence>
<comment type="caution">
    <text evidence="11">The sequence shown here is derived from an EMBL/GenBank/DDBJ whole genome shotgun (WGS) entry which is preliminary data.</text>
</comment>
<feature type="transmembrane region" description="Helical" evidence="10">
    <location>
        <begin position="6"/>
        <end position="27"/>
    </location>
</feature>
<dbReference type="GO" id="GO:0000139">
    <property type="term" value="C:Golgi membrane"/>
    <property type="evidence" value="ECO:0007669"/>
    <property type="project" value="UniProtKB-SubCell"/>
</dbReference>
<protein>
    <recommendedName>
        <fullName evidence="10">Hexosyltransferase</fullName>
        <ecNumber evidence="10">2.4.1.-</ecNumber>
    </recommendedName>
</protein>
<keyword evidence="3 10" id="KW-0328">Glycosyltransferase</keyword>
<evidence type="ECO:0000256" key="4">
    <source>
        <dbReference type="ARBA" id="ARBA00022679"/>
    </source>
</evidence>
<dbReference type="Pfam" id="PF01762">
    <property type="entry name" value="Galactosyl_T"/>
    <property type="match status" value="1"/>
</dbReference>
<dbReference type="Proteomes" id="UP000663845">
    <property type="component" value="Unassembled WGS sequence"/>
</dbReference>
<evidence type="ECO:0000256" key="5">
    <source>
        <dbReference type="ARBA" id="ARBA00022692"/>
    </source>
</evidence>
<comment type="similarity">
    <text evidence="2 10">Belongs to the glycosyltransferase 31 family.</text>
</comment>
<keyword evidence="4" id="KW-0808">Transferase</keyword>
<reference evidence="11" key="1">
    <citation type="submission" date="2021-02" db="EMBL/GenBank/DDBJ databases">
        <authorList>
            <person name="Nowell W R."/>
        </authorList>
    </citation>
    <scope>NUCLEOTIDE SEQUENCE</scope>
</reference>
<evidence type="ECO:0000256" key="3">
    <source>
        <dbReference type="ARBA" id="ARBA00022676"/>
    </source>
</evidence>
<evidence type="ECO:0000313" key="11">
    <source>
        <dbReference type="EMBL" id="CAF0947225.1"/>
    </source>
</evidence>
<evidence type="ECO:0000256" key="2">
    <source>
        <dbReference type="ARBA" id="ARBA00008661"/>
    </source>
</evidence>
<dbReference type="PANTHER" id="PTHR11214">
    <property type="entry name" value="BETA-1,3-N-ACETYLGLUCOSAMINYLTRANSFERASE"/>
    <property type="match status" value="1"/>
</dbReference>
<dbReference type="AlphaFoldDB" id="A0A814CXC5"/>
<evidence type="ECO:0000256" key="10">
    <source>
        <dbReference type="RuleBase" id="RU363063"/>
    </source>
</evidence>
<dbReference type="Gene3D" id="3.90.550.50">
    <property type="match status" value="1"/>
</dbReference>
<proteinExistence type="inferred from homology"/>
<keyword evidence="6 10" id="KW-0735">Signal-anchor</keyword>
<sequence length="413" mass="48363">MYYQIVLLSSIIFLLVFIHIYVTLYLLKINGDDDDDIIASTNEYLCPQYPTSKGYIHVDFTDNFSLNYSKICKSDDILLIYIISKAEHIERRKRIRRTWANKNRYGQLLQTCFIFLVGYQTNYSQSIRSEAQIYNDIIRLNIDETYQNIIYKEIGALKWSQIYASHIPYLFKTDDDIIVDTLLLSDIVKYFLDSNIDHSDYIQRHEDVQNFINEITMDNRYNLFRGIYLNGYKTIRRGKFALNNIAWNSDYLPAYCSGVGYIFSSFIRDRLYRASLCYAMENIPWMSDLFISGFLATAAAVHCSPWSIGYIQSRNGCSSSFQNQPRLLLCSTSMHIGRLYMDDYDEAWTAILDRHLLTNETIDEERKKYVRLLKIQAQEKLPIEQSIIEQIENDSIAQNESIVPLSKMAVKLD</sequence>
<keyword evidence="8 10" id="KW-0333">Golgi apparatus</keyword>
<evidence type="ECO:0000256" key="7">
    <source>
        <dbReference type="ARBA" id="ARBA00022989"/>
    </source>
</evidence>
<dbReference type="InterPro" id="IPR002659">
    <property type="entry name" value="Glyco_trans_31"/>
</dbReference>
<dbReference type="PANTHER" id="PTHR11214:SF3">
    <property type="entry name" value="BETA-1,3-GALACTOSYLTRANSFERASE 6"/>
    <property type="match status" value="1"/>
</dbReference>
<comment type="subcellular location">
    <subcellularLocation>
        <location evidence="1 10">Golgi apparatus membrane</location>
        <topology evidence="1 10">Single-pass type II membrane protein</topology>
    </subcellularLocation>
</comment>
<dbReference type="EMBL" id="CAJNOG010000104">
    <property type="protein sequence ID" value="CAF0947225.1"/>
    <property type="molecule type" value="Genomic_DNA"/>
</dbReference>
<evidence type="ECO:0000256" key="1">
    <source>
        <dbReference type="ARBA" id="ARBA00004323"/>
    </source>
</evidence>
<dbReference type="GO" id="GO:0006493">
    <property type="term" value="P:protein O-linked glycosylation"/>
    <property type="evidence" value="ECO:0007669"/>
    <property type="project" value="TreeGrafter"/>
</dbReference>
<accession>A0A814CXC5</accession>
<keyword evidence="5 10" id="KW-0812">Transmembrane</keyword>
<organism evidence="11 12">
    <name type="scientific">Adineta steineri</name>
    <dbReference type="NCBI Taxonomy" id="433720"/>
    <lineage>
        <taxon>Eukaryota</taxon>
        <taxon>Metazoa</taxon>
        <taxon>Spiralia</taxon>
        <taxon>Gnathifera</taxon>
        <taxon>Rotifera</taxon>
        <taxon>Eurotatoria</taxon>
        <taxon>Bdelloidea</taxon>
        <taxon>Adinetida</taxon>
        <taxon>Adinetidae</taxon>
        <taxon>Adineta</taxon>
    </lineage>
</organism>
<dbReference type="EC" id="2.4.1.-" evidence="10"/>
<evidence type="ECO:0000256" key="9">
    <source>
        <dbReference type="ARBA" id="ARBA00023136"/>
    </source>
</evidence>
<evidence type="ECO:0000256" key="6">
    <source>
        <dbReference type="ARBA" id="ARBA00022968"/>
    </source>
</evidence>
<evidence type="ECO:0000313" key="12">
    <source>
        <dbReference type="Proteomes" id="UP000663845"/>
    </source>
</evidence>
<gene>
    <name evidence="11" type="ORF">JYZ213_LOCUS13082</name>
</gene>
<keyword evidence="7 10" id="KW-1133">Transmembrane helix</keyword>